<evidence type="ECO:0000256" key="8">
    <source>
        <dbReference type="ARBA" id="ARBA00023004"/>
    </source>
</evidence>
<evidence type="ECO:0000256" key="10">
    <source>
        <dbReference type="SAM" id="Phobius"/>
    </source>
</evidence>
<dbReference type="InterPro" id="IPR036150">
    <property type="entry name" value="Cyt_b/b6_C_sf"/>
</dbReference>
<protein>
    <submittedName>
        <fullName evidence="13">Cytochrome b6</fullName>
    </submittedName>
</protein>
<comment type="caution">
    <text evidence="13">The sequence shown here is derived from an EMBL/GenBank/DDBJ whole genome shotgun (WGS) entry which is preliminary data.</text>
</comment>
<evidence type="ECO:0000256" key="1">
    <source>
        <dbReference type="ARBA" id="ARBA00004141"/>
    </source>
</evidence>
<dbReference type="Proteomes" id="UP000520814">
    <property type="component" value="Unassembled WGS sequence"/>
</dbReference>
<evidence type="ECO:0000256" key="3">
    <source>
        <dbReference type="ARBA" id="ARBA00022617"/>
    </source>
</evidence>
<dbReference type="GO" id="GO:0046872">
    <property type="term" value="F:metal ion binding"/>
    <property type="evidence" value="ECO:0007669"/>
    <property type="project" value="UniProtKB-KW"/>
</dbReference>
<evidence type="ECO:0000313" key="14">
    <source>
        <dbReference type="Proteomes" id="UP000520814"/>
    </source>
</evidence>
<dbReference type="Pfam" id="PF00033">
    <property type="entry name" value="Cytochrome_B"/>
    <property type="match status" value="1"/>
</dbReference>
<sequence length="362" mass="40573">MVGNLKPGSKLYEWFNDRLGLDELVAFAQHKTVPVHKHSAWYYWGGISLFCFLVQLFTGVLLLIYYRPGPDAHESVRQITYDIHFGWLIRSVHNWSANGFLLSVFVHMFSVYFMKSYQKPREFGWWSGMALLMLGLLFGFSGYLLPMDDLAFFATKVGLEIPNSVPVVGPTIASLFRGGSEVGEQTVQRFFALHAVVLPLLYLPLLFVHLWLVQKHGMSLPPSEQEKPVAKLKTIPFFPNFLLKDLAMWLIAMNVIALMASLFPWQMGKAADPLAPAPPGIHPEWYFMSPFQLLKIMGNLMPGALGEGVGMGVFTLGLALWCLIPLYDTKSAGGKRARNATYFGLLALGLYIGTTIWGYVGL</sequence>
<organism evidence="13 14">
    <name type="scientific">Armatimonas rosea</name>
    <dbReference type="NCBI Taxonomy" id="685828"/>
    <lineage>
        <taxon>Bacteria</taxon>
        <taxon>Bacillati</taxon>
        <taxon>Armatimonadota</taxon>
        <taxon>Armatimonadia</taxon>
        <taxon>Armatimonadales</taxon>
        <taxon>Armatimonadaceae</taxon>
        <taxon>Armatimonas</taxon>
    </lineage>
</organism>
<feature type="transmembrane region" description="Helical" evidence="10">
    <location>
        <begin position="41"/>
        <end position="66"/>
    </location>
</feature>
<keyword evidence="9 10" id="KW-0472">Membrane</keyword>
<dbReference type="PROSITE" id="PS51002">
    <property type="entry name" value="CYTB_NTER"/>
    <property type="match status" value="1"/>
</dbReference>
<dbReference type="GO" id="GO:0016020">
    <property type="term" value="C:membrane"/>
    <property type="evidence" value="ECO:0007669"/>
    <property type="project" value="UniProtKB-SubCell"/>
</dbReference>
<dbReference type="AlphaFoldDB" id="A0A7W9W671"/>
<keyword evidence="14" id="KW-1185">Reference proteome</keyword>
<evidence type="ECO:0000256" key="6">
    <source>
        <dbReference type="ARBA" id="ARBA00022982"/>
    </source>
</evidence>
<dbReference type="RefSeq" id="WP_184193644.1">
    <property type="nucleotide sequence ID" value="NZ_JACHGW010000002.1"/>
</dbReference>
<evidence type="ECO:0000256" key="9">
    <source>
        <dbReference type="ARBA" id="ARBA00023136"/>
    </source>
</evidence>
<feature type="transmembrane region" description="Helical" evidence="10">
    <location>
        <begin position="246"/>
        <end position="265"/>
    </location>
</feature>
<dbReference type="GO" id="GO:0009055">
    <property type="term" value="F:electron transfer activity"/>
    <property type="evidence" value="ECO:0007669"/>
    <property type="project" value="InterPro"/>
</dbReference>
<dbReference type="Pfam" id="PF00032">
    <property type="entry name" value="Cytochrom_B_C"/>
    <property type="match status" value="1"/>
</dbReference>
<dbReference type="InterPro" id="IPR016174">
    <property type="entry name" value="Di-haem_cyt_TM"/>
</dbReference>
<keyword evidence="7 10" id="KW-1133">Transmembrane helix</keyword>
<keyword evidence="3" id="KW-0349">Heme</keyword>
<evidence type="ECO:0000256" key="5">
    <source>
        <dbReference type="ARBA" id="ARBA00022723"/>
    </source>
</evidence>
<keyword evidence="6" id="KW-0249">Electron transport</keyword>
<keyword evidence="2" id="KW-0813">Transport</keyword>
<dbReference type="SUPFAM" id="SSF81648">
    <property type="entry name" value="a domain/subunit of cytochrome bc1 complex (Ubiquinol-cytochrome c reductase)"/>
    <property type="match status" value="1"/>
</dbReference>
<keyword evidence="4 10" id="KW-0812">Transmembrane</keyword>
<dbReference type="PANTHER" id="PTHR19271:SF16">
    <property type="entry name" value="CYTOCHROME B"/>
    <property type="match status" value="1"/>
</dbReference>
<dbReference type="EMBL" id="JACHGW010000002">
    <property type="protein sequence ID" value="MBB6049831.1"/>
    <property type="molecule type" value="Genomic_DNA"/>
</dbReference>
<evidence type="ECO:0000259" key="12">
    <source>
        <dbReference type="PROSITE" id="PS51003"/>
    </source>
</evidence>
<dbReference type="PROSITE" id="PS51003">
    <property type="entry name" value="CYTB_CTER"/>
    <property type="match status" value="1"/>
</dbReference>
<comment type="subcellular location">
    <subcellularLocation>
        <location evidence="1">Membrane</location>
        <topology evidence="1">Multi-pass membrane protein</topology>
    </subcellularLocation>
</comment>
<feature type="transmembrane region" description="Helical" evidence="10">
    <location>
        <begin position="309"/>
        <end position="327"/>
    </location>
</feature>
<reference evidence="13 14" key="1">
    <citation type="submission" date="2020-08" db="EMBL/GenBank/DDBJ databases">
        <title>Genomic Encyclopedia of Type Strains, Phase IV (KMG-IV): sequencing the most valuable type-strain genomes for metagenomic binning, comparative biology and taxonomic classification.</title>
        <authorList>
            <person name="Goeker M."/>
        </authorList>
    </citation>
    <scope>NUCLEOTIDE SEQUENCE [LARGE SCALE GENOMIC DNA]</scope>
    <source>
        <strain evidence="13 14">DSM 23562</strain>
    </source>
</reference>
<dbReference type="GO" id="GO:0016491">
    <property type="term" value="F:oxidoreductase activity"/>
    <property type="evidence" value="ECO:0007669"/>
    <property type="project" value="InterPro"/>
</dbReference>
<feature type="transmembrane region" description="Helical" evidence="10">
    <location>
        <begin position="95"/>
        <end position="113"/>
    </location>
</feature>
<evidence type="ECO:0000256" key="4">
    <source>
        <dbReference type="ARBA" id="ARBA00022692"/>
    </source>
</evidence>
<gene>
    <name evidence="13" type="ORF">HNQ39_001622</name>
</gene>
<accession>A0A7W9W671</accession>
<dbReference type="InterPro" id="IPR027387">
    <property type="entry name" value="Cytb/b6-like_sf"/>
</dbReference>
<dbReference type="PANTHER" id="PTHR19271">
    <property type="entry name" value="CYTOCHROME B"/>
    <property type="match status" value="1"/>
</dbReference>
<evidence type="ECO:0000259" key="11">
    <source>
        <dbReference type="PROSITE" id="PS51002"/>
    </source>
</evidence>
<feature type="transmembrane region" description="Helical" evidence="10">
    <location>
        <begin position="339"/>
        <end position="360"/>
    </location>
</feature>
<feature type="domain" description="Cytochrome b/b6 N-terminal region profile" evidence="11">
    <location>
        <begin position="11"/>
        <end position="222"/>
    </location>
</feature>
<dbReference type="InterPro" id="IPR005797">
    <property type="entry name" value="Cyt_b/b6_N"/>
</dbReference>
<keyword evidence="8" id="KW-0408">Iron</keyword>
<evidence type="ECO:0000256" key="2">
    <source>
        <dbReference type="ARBA" id="ARBA00022448"/>
    </source>
</evidence>
<name>A0A7W9W671_ARMRO</name>
<keyword evidence="5" id="KW-0479">Metal-binding</keyword>
<proteinExistence type="predicted"/>
<dbReference type="SUPFAM" id="SSF81342">
    <property type="entry name" value="Transmembrane di-heme cytochromes"/>
    <property type="match status" value="1"/>
</dbReference>
<evidence type="ECO:0000256" key="7">
    <source>
        <dbReference type="ARBA" id="ARBA00022989"/>
    </source>
</evidence>
<feature type="transmembrane region" description="Helical" evidence="10">
    <location>
        <begin position="125"/>
        <end position="145"/>
    </location>
</feature>
<dbReference type="GO" id="GO:0022904">
    <property type="term" value="P:respiratory electron transport chain"/>
    <property type="evidence" value="ECO:0007669"/>
    <property type="project" value="InterPro"/>
</dbReference>
<dbReference type="Gene3D" id="1.20.810.10">
    <property type="entry name" value="Cytochrome Bc1 Complex, Chain C"/>
    <property type="match status" value="1"/>
</dbReference>
<feature type="transmembrane region" description="Helical" evidence="10">
    <location>
        <begin position="190"/>
        <end position="213"/>
    </location>
</feature>
<feature type="domain" description="Cytochrome b/b6 C-terminal region profile" evidence="12">
    <location>
        <begin position="227"/>
        <end position="362"/>
    </location>
</feature>
<dbReference type="InterPro" id="IPR005798">
    <property type="entry name" value="Cyt_b/b6_C"/>
</dbReference>
<evidence type="ECO:0000313" key="13">
    <source>
        <dbReference type="EMBL" id="MBB6049831.1"/>
    </source>
</evidence>